<comment type="caution">
    <text evidence="1">The sequence shown here is derived from an EMBL/GenBank/DDBJ whole genome shotgun (WGS) entry which is preliminary data.</text>
</comment>
<sequence length="74" mass="8737">TLFVNDNKTEFMIIITRQKLCKLQAMNIEVGSCCLDSNLCMRDHITNVCEAAFFYLHNIRRIKKYSLRHSLRTL</sequence>
<protein>
    <submittedName>
        <fullName evidence="1">Uncharacterized protein</fullName>
    </submittedName>
</protein>
<accession>A0ABN8M9L8</accession>
<feature type="non-terminal residue" evidence="1">
    <location>
        <position position="1"/>
    </location>
</feature>
<dbReference type="Proteomes" id="UP001159427">
    <property type="component" value="Unassembled WGS sequence"/>
</dbReference>
<dbReference type="EMBL" id="CALNXI010000344">
    <property type="protein sequence ID" value="CAH3025248.1"/>
    <property type="molecule type" value="Genomic_DNA"/>
</dbReference>
<feature type="non-terminal residue" evidence="1">
    <location>
        <position position="74"/>
    </location>
</feature>
<name>A0ABN8M9L8_9CNID</name>
<organism evidence="1 2">
    <name type="scientific">Porites evermanni</name>
    <dbReference type="NCBI Taxonomy" id="104178"/>
    <lineage>
        <taxon>Eukaryota</taxon>
        <taxon>Metazoa</taxon>
        <taxon>Cnidaria</taxon>
        <taxon>Anthozoa</taxon>
        <taxon>Hexacorallia</taxon>
        <taxon>Scleractinia</taxon>
        <taxon>Fungiina</taxon>
        <taxon>Poritidae</taxon>
        <taxon>Porites</taxon>
    </lineage>
</organism>
<proteinExistence type="predicted"/>
<gene>
    <name evidence="1" type="ORF">PEVE_00025556</name>
</gene>
<evidence type="ECO:0000313" key="2">
    <source>
        <dbReference type="Proteomes" id="UP001159427"/>
    </source>
</evidence>
<evidence type="ECO:0000313" key="1">
    <source>
        <dbReference type="EMBL" id="CAH3025248.1"/>
    </source>
</evidence>
<reference evidence="1 2" key="1">
    <citation type="submission" date="2022-05" db="EMBL/GenBank/DDBJ databases">
        <authorList>
            <consortium name="Genoscope - CEA"/>
            <person name="William W."/>
        </authorList>
    </citation>
    <scope>NUCLEOTIDE SEQUENCE [LARGE SCALE GENOMIC DNA]</scope>
</reference>
<keyword evidence="2" id="KW-1185">Reference proteome</keyword>